<dbReference type="RefSeq" id="WP_286056543.1">
    <property type="nucleotide sequence ID" value="NZ_JASVWF010000009.1"/>
</dbReference>
<sequence length="218" mass="22646">MSGAVLSIPDAAQRDDLAEFVARAVRLDAATVVRLRERPGEPAAVEAFAPTPFDALVTRSAPGTLEPADVTVVGSDLLAALAVAGGPSVEPGAPVDERWRGPLPPLRPDARWQVVGEVPSAELDRLAEKGVAAARAGDPSGRPSAALLDQVVLTVSDDAARLEVRVPMRCVFALSGMGFVGPGAADEAVRVSTDGGWLRLDARGGAVVRRRRAQLPLL</sequence>
<feature type="domain" description="DUF8010" evidence="1">
    <location>
        <begin position="1"/>
        <end position="101"/>
    </location>
</feature>
<keyword evidence="4" id="KW-1185">Reference proteome</keyword>
<evidence type="ECO:0000259" key="2">
    <source>
        <dbReference type="Pfam" id="PF26572"/>
    </source>
</evidence>
<accession>A0ABT7MGX5</accession>
<reference evidence="3 4" key="1">
    <citation type="submission" date="2023-06" db="EMBL/GenBank/DDBJ databases">
        <title>Actinomycetospora Odt1-22.</title>
        <authorList>
            <person name="Supong K."/>
        </authorList>
    </citation>
    <scope>NUCLEOTIDE SEQUENCE [LARGE SCALE GENOMIC DNA]</scope>
    <source>
        <strain evidence="3 4">Odt1-22</strain>
    </source>
</reference>
<dbReference type="InterPro" id="IPR058498">
    <property type="entry name" value="DUF8185"/>
</dbReference>
<comment type="caution">
    <text evidence="3">The sequence shown here is derived from an EMBL/GenBank/DDBJ whole genome shotgun (WGS) entry which is preliminary data.</text>
</comment>
<gene>
    <name evidence="3" type="ORF">QRT03_28455</name>
</gene>
<evidence type="ECO:0000259" key="1">
    <source>
        <dbReference type="Pfam" id="PF26035"/>
    </source>
</evidence>
<protein>
    <submittedName>
        <fullName evidence="3">Uncharacterized protein</fullName>
    </submittedName>
</protein>
<evidence type="ECO:0000313" key="4">
    <source>
        <dbReference type="Proteomes" id="UP001231924"/>
    </source>
</evidence>
<proteinExistence type="predicted"/>
<dbReference type="Pfam" id="PF26572">
    <property type="entry name" value="DUF8185"/>
    <property type="match status" value="1"/>
</dbReference>
<dbReference type="InterPro" id="IPR058323">
    <property type="entry name" value="DUF8010"/>
</dbReference>
<dbReference type="EMBL" id="JASVWF010000009">
    <property type="protein sequence ID" value="MDL5159933.1"/>
    <property type="molecule type" value="Genomic_DNA"/>
</dbReference>
<evidence type="ECO:0000313" key="3">
    <source>
        <dbReference type="EMBL" id="MDL5159933.1"/>
    </source>
</evidence>
<name>A0ABT7MGX5_9PSEU</name>
<dbReference type="Proteomes" id="UP001231924">
    <property type="component" value="Unassembled WGS sequence"/>
</dbReference>
<organism evidence="3 4">
    <name type="scientific">Actinomycetospora termitidis</name>
    <dbReference type="NCBI Taxonomy" id="3053470"/>
    <lineage>
        <taxon>Bacteria</taxon>
        <taxon>Bacillati</taxon>
        <taxon>Actinomycetota</taxon>
        <taxon>Actinomycetes</taxon>
        <taxon>Pseudonocardiales</taxon>
        <taxon>Pseudonocardiaceae</taxon>
        <taxon>Actinomycetospora</taxon>
    </lineage>
</organism>
<dbReference type="Pfam" id="PF26035">
    <property type="entry name" value="DUF8010"/>
    <property type="match status" value="1"/>
</dbReference>
<feature type="domain" description="DUF8185" evidence="2">
    <location>
        <begin position="108"/>
        <end position="213"/>
    </location>
</feature>